<accession>A0ABY2J887</accession>
<keyword evidence="5" id="KW-1185">Reference proteome</keyword>
<dbReference type="InterPro" id="IPR016890">
    <property type="entry name" value="UCP028520"/>
</dbReference>
<dbReference type="SUPFAM" id="SSF55729">
    <property type="entry name" value="Acyl-CoA N-acyltransferases (Nat)"/>
    <property type="match status" value="1"/>
</dbReference>
<comment type="caution">
    <text evidence="4">The sequence shown here is derived from an EMBL/GenBank/DDBJ whole genome shotgun (WGS) entry which is preliminary data.</text>
</comment>
<dbReference type="PANTHER" id="PTHR43877">
    <property type="entry name" value="AMINOALKYLPHOSPHONATE N-ACETYLTRANSFERASE-RELATED-RELATED"/>
    <property type="match status" value="1"/>
</dbReference>
<proteinExistence type="predicted"/>
<dbReference type="InterPro" id="IPR050832">
    <property type="entry name" value="Bact_Acetyltransf"/>
</dbReference>
<reference evidence="4 5" key="1">
    <citation type="submission" date="2019-03" db="EMBL/GenBank/DDBJ databases">
        <title>Genomics of glacier-inhabiting Cryobacterium strains.</title>
        <authorList>
            <person name="Liu Q."/>
            <person name="Xin Y.-H."/>
        </authorList>
    </citation>
    <scope>NUCLEOTIDE SEQUENCE [LARGE SCALE GENOMIC DNA]</scope>
    <source>
        <strain evidence="4 5">TMT4-23</strain>
    </source>
</reference>
<dbReference type="CDD" id="cd04301">
    <property type="entry name" value="NAT_SF"/>
    <property type="match status" value="1"/>
</dbReference>
<dbReference type="PANTHER" id="PTHR43877:SF2">
    <property type="entry name" value="AMINOALKYLPHOSPHONATE N-ACETYLTRANSFERASE-RELATED"/>
    <property type="match status" value="1"/>
</dbReference>
<keyword evidence="1" id="KW-0808">Transferase</keyword>
<dbReference type="PIRSF" id="PIRSF028520">
    <property type="entry name" value="UCP028520"/>
    <property type="match status" value="1"/>
</dbReference>
<dbReference type="EMBL" id="SOGJ01000007">
    <property type="protein sequence ID" value="TFD01153.1"/>
    <property type="molecule type" value="Genomic_DNA"/>
</dbReference>
<dbReference type="InterPro" id="IPR016181">
    <property type="entry name" value="Acyl_CoA_acyltransferase"/>
</dbReference>
<dbReference type="Proteomes" id="UP000298355">
    <property type="component" value="Unassembled WGS sequence"/>
</dbReference>
<dbReference type="Pfam" id="PF00583">
    <property type="entry name" value="Acetyltransf_1"/>
    <property type="match status" value="1"/>
</dbReference>
<dbReference type="InterPro" id="IPR000182">
    <property type="entry name" value="GNAT_dom"/>
</dbReference>
<keyword evidence="2" id="KW-0012">Acyltransferase</keyword>
<feature type="domain" description="N-acetyltransferase" evidence="3">
    <location>
        <begin position="3"/>
        <end position="164"/>
    </location>
</feature>
<name>A0ABY2J887_9MICO</name>
<dbReference type="RefSeq" id="WP_134362147.1">
    <property type="nucleotide sequence ID" value="NZ_SOGJ01000007.1"/>
</dbReference>
<dbReference type="PROSITE" id="PS51186">
    <property type="entry name" value="GNAT"/>
    <property type="match status" value="1"/>
</dbReference>
<protein>
    <submittedName>
        <fullName evidence="4">GNAT family N-acetyltransferase</fullName>
    </submittedName>
</protein>
<sequence length="172" mass="18154">MPYSLRRLRTTDADTVLALNNAAVPAVNPHDTTSLTALLAASSHTLGVVHDAAPDHVLGFAVLFGAGADYASENYRWFSARSDSFLYVDRIVVSDTARNQGLGRLLYTAIFAAADEAEVGEVFCEVNVKPANPRSLAFHSRLGFVPIGEQSTKGDTVVVSLLAAPVAGPGVL</sequence>
<evidence type="ECO:0000313" key="4">
    <source>
        <dbReference type="EMBL" id="TFD01153.1"/>
    </source>
</evidence>
<evidence type="ECO:0000256" key="2">
    <source>
        <dbReference type="ARBA" id="ARBA00023315"/>
    </source>
</evidence>
<evidence type="ECO:0000259" key="3">
    <source>
        <dbReference type="PROSITE" id="PS51186"/>
    </source>
</evidence>
<evidence type="ECO:0000313" key="5">
    <source>
        <dbReference type="Proteomes" id="UP000298355"/>
    </source>
</evidence>
<dbReference type="Gene3D" id="3.40.630.30">
    <property type="match status" value="1"/>
</dbReference>
<gene>
    <name evidence="4" type="ORF">E3O65_02340</name>
</gene>
<organism evidence="4 5">
    <name type="scientific">Cryobacterium breve</name>
    <dbReference type="NCBI Taxonomy" id="1259258"/>
    <lineage>
        <taxon>Bacteria</taxon>
        <taxon>Bacillati</taxon>
        <taxon>Actinomycetota</taxon>
        <taxon>Actinomycetes</taxon>
        <taxon>Micrococcales</taxon>
        <taxon>Microbacteriaceae</taxon>
        <taxon>Cryobacterium</taxon>
    </lineage>
</organism>
<evidence type="ECO:0000256" key="1">
    <source>
        <dbReference type="ARBA" id="ARBA00022679"/>
    </source>
</evidence>